<keyword evidence="7" id="KW-0521">NADP</keyword>
<reference evidence="12" key="1">
    <citation type="submission" date="2021-01" db="EMBL/GenBank/DDBJ databases">
        <authorList>
            <person name="Kaushik A."/>
        </authorList>
    </citation>
    <scope>NUCLEOTIDE SEQUENCE</scope>
    <source>
        <strain evidence="12">AG1-1B</strain>
    </source>
</reference>
<dbReference type="InterPro" id="IPR029752">
    <property type="entry name" value="D-isomer_DH_CS1"/>
</dbReference>
<evidence type="ECO:0000256" key="1">
    <source>
        <dbReference type="ARBA" id="ARBA00001947"/>
    </source>
</evidence>
<accession>A0A8H2XQV3</accession>
<feature type="domain" description="Enoyl reductase (ER)" evidence="11">
    <location>
        <begin position="17"/>
        <end position="361"/>
    </location>
</feature>
<dbReference type="InterPro" id="IPR036291">
    <property type="entry name" value="NAD(P)-bd_dom_sf"/>
</dbReference>
<keyword evidence="5" id="KW-0479">Metal-binding</keyword>
<protein>
    <recommendedName>
        <fullName evidence="9">alcohol dehydrogenase (NADP(+))</fullName>
        <ecNumber evidence="9">1.1.1.2</ecNumber>
    </recommendedName>
</protein>
<evidence type="ECO:0000256" key="4">
    <source>
        <dbReference type="ARBA" id="ARBA00022553"/>
    </source>
</evidence>
<evidence type="ECO:0000256" key="6">
    <source>
        <dbReference type="ARBA" id="ARBA00022833"/>
    </source>
</evidence>
<evidence type="ECO:0000313" key="13">
    <source>
        <dbReference type="Proteomes" id="UP000663826"/>
    </source>
</evidence>
<evidence type="ECO:0000259" key="11">
    <source>
        <dbReference type="SMART" id="SM00829"/>
    </source>
</evidence>
<evidence type="ECO:0000256" key="2">
    <source>
        <dbReference type="ARBA" id="ARBA00008072"/>
    </source>
</evidence>
<dbReference type="SMART" id="SM00829">
    <property type="entry name" value="PKS_ER"/>
    <property type="match status" value="1"/>
</dbReference>
<dbReference type="InterPro" id="IPR011032">
    <property type="entry name" value="GroES-like_sf"/>
</dbReference>
<comment type="catalytic activity">
    <reaction evidence="10">
        <text>a primary alcohol + NADP(+) = an aldehyde + NADPH + H(+)</text>
        <dbReference type="Rhea" id="RHEA:15937"/>
        <dbReference type="ChEBI" id="CHEBI:15378"/>
        <dbReference type="ChEBI" id="CHEBI:15734"/>
        <dbReference type="ChEBI" id="CHEBI:17478"/>
        <dbReference type="ChEBI" id="CHEBI:57783"/>
        <dbReference type="ChEBI" id="CHEBI:58349"/>
        <dbReference type="EC" id="1.1.1.2"/>
    </reaction>
    <physiologicalReaction direction="left-to-right" evidence="10">
        <dbReference type="Rhea" id="RHEA:15938"/>
    </physiologicalReaction>
    <physiologicalReaction direction="right-to-left" evidence="10">
        <dbReference type="Rhea" id="RHEA:15939"/>
    </physiologicalReaction>
</comment>
<keyword evidence="8" id="KW-0560">Oxidoreductase</keyword>
<dbReference type="Pfam" id="PF00107">
    <property type="entry name" value="ADH_zinc_N"/>
    <property type="match status" value="1"/>
</dbReference>
<dbReference type="Gene3D" id="3.90.180.10">
    <property type="entry name" value="Medium-chain alcohol dehydrogenases, catalytic domain"/>
    <property type="match status" value="1"/>
</dbReference>
<comment type="similarity">
    <text evidence="2">Belongs to the zinc-containing alcohol dehydrogenase family.</text>
</comment>
<evidence type="ECO:0000256" key="7">
    <source>
        <dbReference type="ARBA" id="ARBA00022857"/>
    </source>
</evidence>
<evidence type="ECO:0000256" key="9">
    <source>
        <dbReference type="ARBA" id="ARBA00024074"/>
    </source>
</evidence>
<evidence type="ECO:0000313" key="12">
    <source>
        <dbReference type="EMBL" id="CAE6428414.1"/>
    </source>
</evidence>
<evidence type="ECO:0000256" key="3">
    <source>
        <dbReference type="ARBA" id="ARBA00011738"/>
    </source>
</evidence>
<evidence type="ECO:0000256" key="8">
    <source>
        <dbReference type="ARBA" id="ARBA00023002"/>
    </source>
</evidence>
<dbReference type="GO" id="GO:0008106">
    <property type="term" value="F:alcohol dehydrogenase (NADP+) activity"/>
    <property type="evidence" value="ECO:0007669"/>
    <property type="project" value="UniProtKB-EC"/>
</dbReference>
<dbReference type="SUPFAM" id="SSF51735">
    <property type="entry name" value="NAD(P)-binding Rossmann-fold domains"/>
    <property type="match status" value="1"/>
</dbReference>
<dbReference type="InterPro" id="IPR047109">
    <property type="entry name" value="CAD-like"/>
</dbReference>
<gene>
    <name evidence="12" type="ORF">RDB_LOCUS57557</name>
</gene>
<dbReference type="EC" id="1.1.1.2" evidence="9"/>
<dbReference type="Gene3D" id="3.40.50.720">
    <property type="entry name" value="NAD(P)-binding Rossmann-like Domain"/>
    <property type="match status" value="1"/>
</dbReference>
<dbReference type="Proteomes" id="UP000663826">
    <property type="component" value="Unassembled WGS sequence"/>
</dbReference>
<dbReference type="EMBL" id="CAJMWQ010001009">
    <property type="protein sequence ID" value="CAE6428414.1"/>
    <property type="molecule type" value="Genomic_DNA"/>
</dbReference>
<dbReference type="InterPro" id="IPR013154">
    <property type="entry name" value="ADH-like_N"/>
</dbReference>
<name>A0A8H2XQV3_9AGAM</name>
<dbReference type="GO" id="GO:0006066">
    <property type="term" value="P:alcohol metabolic process"/>
    <property type="evidence" value="ECO:0007669"/>
    <property type="project" value="UniProtKB-ARBA"/>
</dbReference>
<comment type="cofactor">
    <cofactor evidence="1">
        <name>Zn(2+)</name>
        <dbReference type="ChEBI" id="CHEBI:29105"/>
    </cofactor>
</comment>
<proteinExistence type="inferred from homology"/>
<evidence type="ECO:0000256" key="10">
    <source>
        <dbReference type="ARBA" id="ARBA00050997"/>
    </source>
</evidence>
<dbReference type="CDD" id="cd05283">
    <property type="entry name" value="CAD1"/>
    <property type="match status" value="1"/>
</dbReference>
<dbReference type="PROSITE" id="PS00065">
    <property type="entry name" value="D_2_HYDROXYACID_DH_1"/>
    <property type="match status" value="1"/>
</dbReference>
<evidence type="ECO:0000256" key="5">
    <source>
        <dbReference type="ARBA" id="ARBA00022723"/>
    </source>
</evidence>
<comment type="caution">
    <text evidence="12">The sequence shown here is derived from an EMBL/GenBank/DDBJ whole genome shotgun (WGS) entry which is preliminary data.</text>
</comment>
<dbReference type="GO" id="GO:0046872">
    <property type="term" value="F:metal ion binding"/>
    <property type="evidence" value="ECO:0007669"/>
    <property type="project" value="UniProtKB-KW"/>
</dbReference>
<organism evidence="12 13">
    <name type="scientific">Rhizoctonia solani</name>
    <dbReference type="NCBI Taxonomy" id="456999"/>
    <lineage>
        <taxon>Eukaryota</taxon>
        <taxon>Fungi</taxon>
        <taxon>Dikarya</taxon>
        <taxon>Basidiomycota</taxon>
        <taxon>Agaricomycotina</taxon>
        <taxon>Agaricomycetes</taxon>
        <taxon>Cantharellales</taxon>
        <taxon>Ceratobasidiaceae</taxon>
        <taxon>Rhizoctonia</taxon>
    </lineage>
</organism>
<dbReference type="SUPFAM" id="SSF50129">
    <property type="entry name" value="GroES-like"/>
    <property type="match status" value="1"/>
</dbReference>
<keyword evidence="4" id="KW-0597">Phosphoprotein</keyword>
<comment type="subunit">
    <text evidence="3">Homodimer.</text>
</comment>
<dbReference type="InterPro" id="IPR013149">
    <property type="entry name" value="ADH-like_C"/>
</dbReference>
<dbReference type="FunFam" id="3.40.50.720:FF:000158">
    <property type="entry name" value="Zinc-binding alcohol dehydrogenase"/>
    <property type="match status" value="1"/>
</dbReference>
<dbReference type="InterPro" id="IPR020843">
    <property type="entry name" value="ER"/>
</dbReference>
<dbReference type="Pfam" id="PF08240">
    <property type="entry name" value="ADH_N"/>
    <property type="match status" value="1"/>
</dbReference>
<dbReference type="AlphaFoldDB" id="A0A8H2XQV3"/>
<sequence length="366" mass="39222">MTSSNTIFKGYGIADPSKWSDFKLVDIKPKTWEEEDIDVAVSYCGVCGSDIHTVTVSTSYVVHFTLLTETLSIIHRHEIAGTVVRVGSVAAQNTGIKVGDRVGIGARCNACGVCGPCTSHNENYCMNGPVDTYNGRHADGTLSQGGYSTAVRANHQHVFPIPDKITLEDAASMMCGGLTMYSPLIRNGAGPGKKVGIIGLGGLGHYGVLFAKALGCKVYVFSHSSRKQQDALKMGADHFVVSEDKESMARLRGTIDLIISTVDVVDTFPLAEYMSLLVVRGTLINVGAPDTKLPQLAAFDFVPNGCRLGGSCVGSKQEATEMLKLAAEANVKPWINVLPMSKVKEVAESMKAGNARYRFVLQQDIL</sequence>
<keyword evidence="6" id="KW-0862">Zinc</keyword>
<dbReference type="PANTHER" id="PTHR42683">
    <property type="entry name" value="ALDEHYDE REDUCTASE"/>
    <property type="match status" value="1"/>
</dbReference>